<proteinExistence type="inferred from homology"/>
<dbReference type="InterPro" id="IPR016039">
    <property type="entry name" value="Thiolase-like"/>
</dbReference>
<reference evidence="4" key="1">
    <citation type="submission" date="2023-02" db="EMBL/GenBank/DDBJ databases">
        <title>Actinomadura rubrobrunea NBRC 14622.</title>
        <authorList>
            <person name="Ichikawa N."/>
            <person name="Sato H."/>
            <person name="Tonouchi N."/>
        </authorList>
    </citation>
    <scope>NUCLEOTIDE SEQUENCE</scope>
    <source>
        <strain evidence="4">NBRC 14622</strain>
    </source>
</reference>
<evidence type="ECO:0000259" key="3">
    <source>
        <dbReference type="PROSITE" id="PS52004"/>
    </source>
</evidence>
<dbReference type="GO" id="GO:0006633">
    <property type="term" value="P:fatty acid biosynthetic process"/>
    <property type="evidence" value="ECO:0007669"/>
    <property type="project" value="InterPro"/>
</dbReference>
<dbReference type="PANTHER" id="PTHR43775:SF51">
    <property type="entry name" value="INACTIVE PHENOLPHTHIOCEROL SYNTHESIS POLYKETIDE SYNTHASE TYPE I PKS1-RELATED"/>
    <property type="match status" value="1"/>
</dbReference>
<dbReference type="PANTHER" id="PTHR43775">
    <property type="entry name" value="FATTY ACID SYNTHASE"/>
    <property type="match status" value="1"/>
</dbReference>
<keyword evidence="1 2" id="KW-0808">Transferase</keyword>
<dbReference type="InterPro" id="IPR050091">
    <property type="entry name" value="PKS_NRPS_Biosynth_Enz"/>
</dbReference>
<dbReference type="GO" id="GO:0000287">
    <property type="term" value="F:magnesium ion binding"/>
    <property type="evidence" value="ECO:0007669"/>
    <property type="project" value="InterPro"/>
</dbReference>
<dbReference type="GO" id="GO:0004312">
    <property type="term" value="F:fatty acid synthase activity"/>
    <property type="evidence" value="ECO:0007669"/>
    <property type="project" value="TreeGrafter"/>
</dbReference>
<dbReference type="InterPro" id="IPR020841">
    <property type="entry name" value="PKS_Beta-ketoAc_synthase_dom"/>
</dbReference>
<dbReference type="GO" id="GO:0008897">
    <property type="term" value="F:holo-[acyl-carrier-protein] synthase activity"/>
    <property type="evidence" value="ECO:0007669"/>
    <property type="project" value="InterPro"/>
</dbReference>
<evidence type="ECO:0000313" key="5">
    <source>
        <dbReference type="Proteomes" id="UP001165124"/>
    </source>
</evidence>
<protein>
    <recommendedName>
        <fullName evidence="3">Ketosynthase family 3 (KS3) domain-containing protein</fullName>
    </recommendedName>
</protein>
<dbReference type="Gene3D" id="3.40.47.10">
    <property type="match status" value="1"/>
</dbReference>
<dbReference type="SUPFAM" id="SSF53901">
    <property type="entry name" value="Thiolase-like"/>
    <property type="match status" value="1"/>
</dbReference>
<feature type="domain" description="Ketosynthase family 3 (KS3)" evidence="3">
    <location>
        <begin position="2"/>
        <end position="458"/>
    </location>
</feature>
<dbReference type="Pfam" id="PF00109">
    <property type="entry name" value="ketoacyl-synt"/>
    <property type="match status" value="1"/>
</dbReference>
<dbReference type="InterPro" id="IPR042104">
    <property type="entry name" value="PKS_dehydratase_sf"/>
</dbReference>
<dbReference type="SUPFAM" id="SSF56214">
    <property type="entry name" value="4'-phosphopantetheinyl transferase"/>
    <property type="match status" value="1"/>
</dbReference>
<dbReference type="Proteomes" id="UP001165124">
    <property type="component" value="Unassembled WGS sequence"/>
</dbReference>
<comment type="caution">
    <text evidence="4">The sequence shown here is derived from an EMBL/GenBank/DDBJ whole genome shotgun (WGS) entry which is preliminary data.</text>
</comment>
<sequence length="1035" mass="109210">MSEPIAIVGLGAVFPGAGSAAELWRNVRAGVDAITDVPEHRRDQGLCRALAAPGGSGEDVVRRGGFVDELATVDPARFGITRAAAADMEPDQLLALRTAAEAIADAGGEERLPDRSRVGVVIGRGGHITPGVARLDQRVTTVRQLLVTLRELIPELDGERLERLRAALRERTATGGAAAAVPSLAASLIADRFDLRGPAYTLDAACASALVAVEHAVRALRSRQCDAMLAGAVHHAHHPTVWSVFADLGALSPSGLIRPFDRSADGTLLAEGTGIVLLKRLADAERDGDRVHAVVRGVGTSSDGRGDGVLAPRVDGQVLAVRRAWRDAGLDPAEPDAAGLVEAHGTGAPAGDAAELRTLLRVFGAQGPPLGLGTIKSMIGHALAAGGAAGLIKAACAVRDAVLPPTLHVDHPHPAVEGTRLRPVRRATEWERPATGPRRAVVNAFGLGGCNAHVILEEPPAHACFTGVVPPEPAAALTAADGAARGREMRLDLGAPLIRLDGAVPALRLASAADDAAEAALPEPSGDGPVAAAMNALLRETAESARAVLRALDARAGRGRGGAPAAARLTASRVFSLDTMPYVVDHCMIPQPSGWPDRSDRFPVVPLTTLLEVMGETARRLFPDLVVVGFRDVRARRWVVADPPTSAEIRAHTTAAGRPHDGVPREVSVAIGDHADGTVLLAAHYPKPPQAGAPIAGEGPPLVNAARFYEERWMPQGPLYRSVCDIGAVTRDGVRGTLVSLPTPGALLNGAGQLCGHWMQVYGEKDQNVFSAEIERIFFYGPQPPVGERLDANVRPLTVTDTAVRYAVEVAGADGMVWARLHGWTMRRLYTDEALWRMRFSPELTCAGEPQPGGWCLAREHWDSALTRELVMRLYLGAAERADYQRLAPDAQGPWLLGRIAVKDAVRTWLWEHGHGPLFPAELTVQDDAAGHPRVTGPFDTELNAAVACAAELGVALVRPAPEPARIAIAPVPDGAEASERAAHRQALVDRLRAAPDEPVTQVASRVVDGHVVAWTVAAHGAPTERRRTEDKGEK</sequence>
<gene>
    <name evidence="4" type="ORF">Arub01_55150</name>
</gene>
<dbReference type="InterPro" id="IPR018201">
    <property type="entry name" value="Ketoacyl_synth_AS"/>
</dbReference>
<evidence type="ECO:0000256" key="2">
    <source>
        <dbReference type="RuleBase" id="RU003694"/>
    </source>
</evidence>
<dbReference type="RefSeq" id="WP_067913899.1">
    <property type="nucleotide sequence ID" value="NZ_BSRZ01000021.1"/>
</dbReference>
<dbReference type="InterPro" id="IPR014031">
    <property type="entry name" value="Ketoacyl_synth_C"/>
</dbReference>
<evidence type="ECO:0000313" key="4">
    <source>
        <dbReference type="EMBL" id="GLW67272.1"/>
    </source>
</evidence>
<dbReference type="SMART" id="SM00825">
    <property type="entry name" value="PKS_KS"/>
    <property type="match status" value="1"/>
</dbReference>
<name>A0A9W6Q2Z2_9ACTN</name>
<comment type="similarity">
    <text evidence="2">Belongs to the thiolase-like superfamily. Beta-ketoacyl-ACP synthases family.</text>
</comment>
<dbReference type="GO" id="GO:0004315">
    <property type="term" value="F:3-oxoacyl-[acyl-carrier-protein] synthase activity"/>
    <property type="evidence" value="ECO:0007669"/>
    <property type="project" value="InterPro"/>
</dbReference>
<accession>A0A9W6Q2Z2</accession>
<dbReference type="PROSITE" id="PS00606">
    <property type="entry name" value="KS3_1"/>
    <property type="match status" value="1"/>
</dbReference>
<dbReference type="Pfam" id="PF02801">
    <property type="entry name" value="Ketoacyl-synt_C"/>
    <property type="match status" value="1"/>
</dbReference>
<keyword evidence="5" id="KW-1185">Reference proteome</keyword>
<evidence type="ECO:0000256" key="1">
    <source>
        <dbReference type="ARBA" id="ARBA00022679"/>
    </source>
</evidence>
<dbReference type="PROSITE" id="PS52004">
    <property type="entry name" value="KS3_2"/>
    <property type="match status" value="1"/>
</dbReference>
<dbReference type="InterPro" id="IPR014030">
    <property type="entry name" value="Ketoacyl_synth_N"/>
</dbReference>
<dbReference type="CDD" id="cd00833">
    <property type="entry name" value="PKS"/>
    <property type="match status" value="1"/>
</dbReference>
<dbReference type="AlphaFoldDB" id="A0A9W6Q2Z2"/>
<dbReference type="EMBL" id="BSRZ01000021">
    <property type="protein sequence ID" value="GLW67272.1"/>
    <property type="molecule type" value="Genomic_DNA"/>
</dbReference>
<dbReference type="InterPro" id="IPR037143">
    <property type="entry name" value="4-PPantetheinyl_Trfase_dom_sf"/>
</dbReference>
<organism evidence="4 5">
    <name type="scientific">Actinomadura rubrobrunea</name>
    <dbReference type="NCBI Taxonomy" id="115335"/>
    <lineage>
        <taxon>Bacteria</taxon>
        <taxon>Bacillati</taxon>
        <taxon>Actinomycetota</taxon>
        <taxon>Actinomycetes</taxon>
        <taxon>Streptosporangiales</taxon>
        <taxon>Thermomonosporaceae</taxon>
        <taxon>Actinomadura</taxon>
    </lineage>
</organism>
<dbReference type="Gene3D" id="3.10.129.110">
    <property type="entry name" value="Polyketide synthase dehydratase"/>
    <property type="match status" value="1"/>
</dbReference>